<dbReference type="Proteomes" id="UP000554286">
    <property type="component" value="Unassembled WGS sequence"/>
</dbReference>
<reference evidence="3 4" key="1">
    <citation type="submission" date="2020-08" db="EMBL/GenBank/DDBJ databases">
        <title>Genome sequencing of Purple Non-Sulfur Bacteria from various extreme environments.</title>
        <authorList>
            <person name="Mayer M."/>
        </authorList>
    </citation>
    <scope>NUCLEOTIDE SEQUENCE [LARGE SCALE GENOMIC DNA]</scope>
    <source>
        <strain evidence="3 4">JA131</strain>
    </source>
</reference>
<feature type="domain" description="DUF3322" evidence="2">
    <location>
        <begin position="36"/>
        <end position="189"/>
    </location>
</feature>
<dbReference type="RefSeq" id="WP_184043044.1">
    <property type="nucleotide sequence ID" value="NZ_JACIGK010000006.1"/>
</dbReference>
<dbReference type="InterPro" id="IPR024537">
    <property type="entry name" value="DUF3322"/>
</dbReference>
<evidence type="ECO:0000313" key="4">
    <source>
        <dbReference type="Proteomes" id="UP000554286"/>
    </source>
</evidence>
<accession>A0A7W6W910</accession>
<comment type="caution">
    <text evidence="3">The sequence shown here is derived from an EMBL/GenBank/DDBJ whole genome shotgun (WGS) entry which is preliminary data.</text>
</comment>
<name>A0A7W6W910_9PROT</name>
<protein>
    <recommendedName>
        <fullName evidence="5">Wadjet protein JetD C-terminal domain-containing protein</fullName>
    </recommendedName>
</protein>
<dbReference type="Gene3D" id="3.40.1360.10">
    <property type="match status" value="1"/>
</dbReference>
<proteinExistence type="predicted"/>
<dbReference type="Pfam" id="PF11795">
    <property type="entry name" value="DUF3322"/>
    <property type="match status" value="1"/>
</dbReference>
<evidence type="ECO:0000259" key="1">
    <source>
        <dbReference type="Pfam" id="PF09983"/>
    </source>
</evidence>
<sequence length="360" mass="40540">MVKSVVDARAGLDWMLDRMEERPDRDPTRVLVRPDYTAMSLSDDVVRFHALLRQAEEAGALTIEWSRKARDLVDRVRLKDPARLYAFLKRDPTGERAIAILDEVSSELSPPRADLSPLLERVRERWALGRSALGSLKPGDRYGLTVILKCVDAILRDEHLDCELRKFSEKVTGTTKAVERQAPRIGEALKLFFPLPEEARGLEVLAALGLLKYSTPILLKGHLRIRGVGAVSADPLIGIPEEWLEGMSIVGDPPYLMSVENLASFNRYVREVKDNGLVIYTGGFPSRSVAATFRHLDRILPPSVPMFHWGDIDRHGHLIADVIERLLSRPLTRHRMEWARAGDKGSLEQEALDPEAPAWR</sequence>
<dbReference type="InterPro" id="IPR024534">
    <property type="entry name" value="JetD_C"/>
</dbReference>
<gene>
    <name evidence="3" type="ORF">GGD89_001033</name>
</gene>
<dbReference type="EMBL" id="JACIGK010000006">
    <property type="protein sequence ID" value="MBB4265414.1"/>
    <property type="molecule type" value="Genomic_DNA"/>
</dbReference>
<dbReference type="AlphaFoldDB" id="A0A7W6W910"/>
<dbReference type="Pfam" id="PF09983">
    <property type="entry name" value="JetD_C"/>
    <property type="match status" value="1"/>
</dbReference>
<organism evidence="3 4">
    <name type="scientific">Roseospira visakhapatnamensis</name>
    <dbReference type="NCBI Taxonomy" id="390880"/>
    <lineage>
        <taxon>Bacteria</taxon>
        <taxon>Pseudomonadati</taxon>
        <taxon>Pseudomonadota</taxon>
        <taxon>Alphaproteobacteria</taxon>
        <taxon>Rhodospirillales</taxon>
        <taxon>Rhodospirillaceae</taxon>
        <taxon>Roseospira</taxon>
    </lineage>
</organism>
<evidence type="ECO:0008006" key="5">
    <source>
        <dbReference type="Google" id="ProtNLM"/>
    </source>
</evidence>
<evidence type="ECO:0000313" key="3">
    <source>
        <dbReference type="EMBL" id="MBB4265414.1"/>
    </source>
</evidence>
<feature type="domain" description="Wadjet protein JetD C-terminal" evidence="1">
    <location>
        <begin position="252"/>
        <end position="322"/>
    </location>
</feature>
<keyword evidence="4" id="KW-1185">Reference proteome</keyword>
<evidence type="ECO:0000259" key="2">
    <source>
        <dbReference type="Pfam" id="PF11795"/>
    </source>
</evidence>